<reference evidence="3 4" key="1">
    <citation type="submission" date="2019-08" db="EMBL/GenBank/DDBJ databases">
        <authorList>
            <person name="Dong K."/>
        </authorList>
    </citation>
    <scope>NUCLEOTIDE SEQUENCE [LARGE SCALE GENOMIC DNA]</scope>
    <source>
        <strain evidence="3 4">K-1</strain>
    </source>
</reference>
<dbReference type="Pfam" id="PF01928">
    <property type="entry name" value="CYTH"/>
    <property type="match status" value="1"/>
</dbReference>
<evidence type="ECO:0000313" key="4">
    <source>
        <dbReference type="Proteomes" id="UP000321949"/>
    </source>
</evidence>
<comment type="caution">
    <text evidence="3">The sequence shown here is derived from an EMBL/GenBank/DDBJ whole genome shotgun (WGS) entry which is preliminary data.</text>
</comment>
<name>A0A5C8HV36_9MICO</name>
<dbReference type="InterPro" id="IPR033469">
    <property type="entry name" value="CYTH-like_dom_sf"/>
</dbReference>
<organism evidence="3 4">
    <name type="scientific">Microbacterium saccharophilum</name>
    <dbReference type="NCBI Taxonomy" id="1213358"/>
    <lineage>
        <taxon>Bacteria</taxon>
        <taxon>Bacillati</taxon>
        <taxon>Actinomycetota</taxon>
        <taxon>Actinomycetes</taxon>
        <taxon>Micrococcales</taxon>
        <taxon>Microbacteriaceae</taxon>
        <taxon>Microbacterium</taxon>
    </lineage>
</organism>
<keyword evidence="4" id="KW-1185">Reference proteome</keyword>
<dbReference type="EMBL" id="VRSX01000007">
    <property type="protein sequence ID" value="TXK08752.1"/>
    <property type="molecule type" value="Genomic_DNA"/>
</dbReference>
<accession>A0A5C8HV36</accession>
<evidence type="ECO:0000259" key="2">
    <source>
        <dbReference type="PROSITE" id="PS51707"/>
    </source>
</evidence>
<feature type="domain" description="CYTH" evidence="2">
    <location>
        <begin position="10"/>
        <end position="220"/>
    </location>
</feature>
<dbReference type="InterPro" id="IPR023577">
    <property type="entry name" value="CYTH_domain"/>
</dbReference>
<dbReference type="OrthoDB" id="9777271at2"/>
<feature type="region of interest" description="Disordered" evidence="1">
    <location>
        <begin position="68"/>
        <end position="89"/>
    </location>
</feature>
<proteinExistence type="predicted"/>
<dbReference type="SUPFAM" id="SSF55154">
    <property type="entry name" value="CYTH-like phosphatases"/>
    <property type="match status" value="1"/>
</dbReference>
<sequence>MTGATEPTRSLEIERKYDVDAGTPLPDWLALPGIARVGDAEPRALDARYLDTADGALARAATALRRRTGGPDAGWHIKQSTPEGKHETHWPLGDTGDAADSADEPVVPAEIVAALAGIAAPPFLALARIRNARTAYALRDADGGLVAEFVDDRVEATDVRRGVMASWREWELELGPAAPADPAGRAALFAAADELVAQAGGRVAASDSKLARILGGTVPTAP</sequence>
<dbReference type="PROSITE" id="PS51707">
    <property type="entry name" value="CYTH"/>
    <property type="match status" value="1"/>
</dbReference>
<protein>
    <submittedName>
        <fullName evidence="3">CYTH domain-containing protein</fullName>
    </submittedName>
</protein>
<dbReference type="SMART" id="SM01118">
    <property type="entry name" value="CYTH"/>
    <property type="match status" value="1"/>
</dbReference>
<dbReference type="Proteomes" id="UP000321949">
    <property type="component" value="Unassembled WGS sequence"/>
</dbReference>
<gene>
    <name evidence="3" type="ORF">FVP74_13745</name>
</gene>
<dbReference type="CDD" id="cd07374">
    <property type="entry name" value="CYTH-like_Pase"/>
    <property type="match status" value="1"/>
</dbReference>
<dbReference type="Gene3D" id="2.40.320.10">
    <property type="entry name" value="Hypothetical Protein Pfu-838710-001"/>
    <property type="match status" value="1"/>
</dbReference>
<dbReference type="RefSeq" id="WP_147050693.1">
    <property type="nucleotide sequence ID" value="NZ_BKAH01000008.1"/>
</dbReference>
<dbReference type="AlphaFoldDB" id="A0A5C8HV36"/>
<evidence type="ECO:0000256" key="1">
    <source>
        <dbReference type="SAM" id="MobiDB-lite"/>
    </source>
</evidence>
<evidence type="ECO:0000313" key="3">
    <source>
        <dbReference type="EMBL" id="TXK08752.1"/>
    </source>
</evidence>